<sequence>MVYHLIYVYFSLPQQIIKMFDPVSILLSVVVFLFLLNTFFDNKRNVYKNFPPGPRSLPLIGNLHNMLMRRQKPHLTFHEMAKEYGPVFSIQLGSEKIVVLCGYEAVKEALINYADEFSERPVIPMMTEISKGHGLIFSQGDTWKVLRRFTLSSLRDFGMGKKTIENKIQEEGDALVEVFESYKGQPFENQMIMNAAVANIIVSILLDTRFEYNSPTLLKLMKLVNDSVRLLSSPMALLFNAFPSILRRIPGSHQRVFENSYEMRNFFTETFVKRREELDMNDQRNLIDAFLVKQKEEKPAPQMFFHNENLLDVVSTLFGAGMETTSTTLRWSIMLMMKYPEIQQKVQEEIDRVIGSAQPLVEHRKQMPYTDAVINETQRFGNIAPTAIPHATTRDLTFRGYFLPKGTHVIPVLSSVLQDPTFFAKPLEFYPEHFLDSEGKFVKIDAFLPFSAGRRSCLGENLAKMELFLFFTILMQKFTFKPPPGEEVDLTPNSGVTTSPLPHKICAFPREQILA</sequence>
<evidence type="ECO:0000256" key="6">
    <source>
        <dbReference type="ARBA" id="ARBA00022723"/>
    </source>
</evidence>
<keyword evidence="6 13" id="KW-0479">Metal-binding</keyword>
<evidence type="ECO:0000256" key="7">
    <source>
        <dbReference type="ARBA" id="ARBA00022824"/>
    </source>
</evidence>
<keyword evidence="8" id="KW-0492">Microsome</keyword>
<dbReference type="GeneTree" id="ENSGT00940000162510"/>
<dbReference type="GO" id="GO:0005789">
    <property type="term" value="C:endoplasmic reticulum membrane"/>
    <property type="evidence" value="ECO:0007669"/>
    <property type="project" value="UniProtKB-SubCell"/>
</dbReference>
<dbReference type="FunFam" id="1.10.630.10:FF:000010">
    <property type="entry name" value="cytochrome P450 2W1 isoform X2"/>
    <property type="match status" value="1"/>
</dbReference>
<dbReference type="GO" id="GO:0020037">
    <property type="term" value="F:heme binding"/>
    <property type="evidence" value="ECO:0007669"/>
    <property type="project" value="InterPro"/>
</dbReference>
<feature type="binding site" description="axial binding residue" evidence="13">
    <location>
        <position position="457"/>
    </location>
    <ligand>
        <name>heme</name>
        <dbReference type="ChEBI" id="CHEBI:30413"/>
    </ligand>
    <ligandPart>
        <name>Fe</name>
        <dbReference type="ChEBI" id="CHEBI:18248"/>
    </ligandPart>
</feature>
<dbReference type="InterPro" id="IPR050182">
    <property type="entry name" value="Cytochrome_P450_fam2"/>
</dbReference>
<keyword evidence="10 13" id="KW-0408">Iron</keyword>
<evidence type="ECO:0000256" key="1">
    <source>
        <dbReference type="ARBA" id="ARBA00001971"/>
    </source>
</evidence>
<evidence type="ECO:0000256" key="15">
    <source>
        <dbReference type="SAM" id="Phobius"/>
    </source>
</evidence>
<evidence type="ECO:0000256" key="12">
    <source>
        <dbReference type="ARBA" id="ARBA00023136"/>
    </source>
</evidence>
<evidence type="ECO:0000313" key="16">
    <source>
        <dbReference type="Ensembl" id="ENSLLEP00000007419.1"/>
    </source>
</evidence>
<dbReference type="PRINTS" id="PR00385">
    <property type="entry name" value="P450"/>
</dbReference>
<dbReference type="GO" id="GO:0006082">
    <property type="term" value="P:organic acid metabolic process"/>
    <property type="evidence" value="ECO:0007669"/>
    <property type="project" value="TreeGrafter"/>
</dbReference>
<dbReference type="Ensembl" id="ENSLLET00000007722.1">
    <property type="protein sequence ID" value="ENSLLEP00000007419.1"/>
    <property type="gene ID" value="ENSLLEG00000004702.1"/>
</dbReference>
<proteinExistence type="inferred from homology"/>
<dbReference type="OrthoDB" id="1055148at2759"/>
<keyword evidence="15" id="KW-1133">Transmembrane helix</keyword>
<dbReference type="GO" id="GO:0006805">
    <property type="term" value="P:xenobiotic metabolic process"/>
    <property type="evidence" value="ECO:0007669"/>
    <property type="project" value="TreeGrafter"/>
</dbReference>
<keyword evidence="7" id="KW-0256">Endoplasmic reticulum</keyword>
<reference evidence="16" key="1">
    <citation type="submission" date="2025-08" db="UniProtKB">
        <authorList>
            <consortium name="Ensembl"/>
        </authorList>
    </citation>
    <scope>IDENTIFICATION</scope>
</reference>
<keyword evidence="5 13" id="KW-0349">Heme</keyword>
<protein>
    <recommendedName>
        <fullName evidence="18">Cytochrome P450</fullName>
    </recommendedName>
</protein>
<keyword evidence="12 15" id="KW-0472">Membrane</keyword>
<dbReference type="PROSITE" id="PS00086">
    <property type="entry name" value="CYTOCHROME_P450"/>
    <property type="match status" value="1"/>
</dbReference>
<organism evidence="16 17">
    <name type="scientific">Leptobrachium leishanense</name>
    <name type="common">Leishan spiny toad</name>
    <dbReference type="NCBI Taxonomy" id="445787"/>
    <lineage>
        <taxon>Eukaryota</taxon>
        <taxon>Metazoa</taxon>
        <taxon>Chordata</taxon>
        <taxon>Craniata</taxon>
        <taxon>Vertebrata</taxon>
        <taxon>Euteleostomi</taxon>
        <taxon>Amphibia</taxon>
        <taxon>Batrachia</taxon>
        <taxon>Anura</taxon>
        <taxon>Pelobatoidea</taxon>
        <taxon>Megophryidae</taxon>
        <taxon>Leptobrachium</taxon>
    </lineage>
</organism>
<dbReference type="InterPro" id="IPR017972">
    <property type="entry name" value="Cyt_P450_CS"/>
</dbReference>
<dbReference type="PANTHER" id="PTHR24300">
    <property type="entry name" value="CYTOCHROME P450 508A4-RELATED"/>
    <property type="match status" value="1"/>
</dbReference>
<dbReference type="GO" id="GO:0016712">
    <property type="term" value="F:oxidoreductase activity, acting on paired donors, with incorporation or reduction of molecular oxygen, reduced flavin or flavoprotein as one donor, and incorporation of one atom of oxygen"/>
    <property type="evidence" value="ECO:0007669"/>
    <property type="project" value="InterPro"/>
</dbReference>
<evidence type="ECO:0000256" key="14">
    <source>
        <dbReference type="RuleBase" id="RU000461"/>
    </source>
</evidence>
<accession>A0A8C5M1E1</accession>
<evidence type="ECO:0000256" key="10">
    <source>
        <dbReference type="ARBA" id="ARBA00023004"/>
    </source>
</evidence>
<dbReference type="Pfam" id="PF00067">
    <property type="entry name" value="p450"/>
    <property type="match status" value="1"/>
</dbReference>
<keyword evidence="15" id="KW-0812">Transmembrane</keyword>
<keyword evidence="17" id="KW-1185">Reference proteome</keyword>
<dbReference type="GO" id="GO:0046222">
    <property type="term" value="P:aflatoxin metabolic process"/>
    <property type="evidence" value="ECO:0007669"/>
    <property type="project" value="UniProtKB-ARBA"/>
</dbReference>
<dbReference type="PRINTS" id="PR01688">
    <property type="entry name" value="EP450ICYP2J"/>
</dbReference>
<dbReference type="GO" id="GO:0005506">
    <property type="term" value="F:iron ion binding"/>
    <property type="evidence" value="ECO:0007669"/>
    <property type="project" value="InterPro"/>
</dbReference>
<feature type="transmembrane region" description="Helical" evidence="15">
    <location>
        <begin position="20"/>
        <end position="40"/>
    </location>
</feature>
<dbReference type="InterPro" id="IPR001128">
    <property type="entry name" value="Cyt_P450"/>
</dbReference>
<keyword evidence="11 14" id="KW-0503">Monooxygenase</keyword>
<reference evidence="16" key="2">
    <citation type="submission" date="2025-09" db="UniProtKB">
        <authorList>
            <consortium name="Ensembl"/>
        </authorList>
    </citation>
    <scope>IDENTIFICATION</scope>
</reference>
<dbReference type="InterPro" id="IPR008071">
    <property type="entry name" value="Cyt_P450_E_grp-I_CYP2J-like"/>
</dbReference>
<comment type="cofactor">
    <cofactor evidence="1 13">
        <name>heme</name>
        <dbReference type="ChEBI" id="CHEBI:30413"/>
    </cofactor>
</comment>
<evidence type="ECO:0000256" key="2">
    <source>
        <dbReference type="ARBA" id="ARBA00004524"/>
    </source>
</evidence>
<evidence type="ECO:0000256" key="5">
    <source>
        <dbReference type="ARBA" id="ARBA00022617"/>
    </source>
</evidence>
<dbReference type="Proteomes" id="UP000694569">
    <property type="component" value="Unplaced"/>
</dbReference>
<dbReference type="InterPro" id="IPR002401">
    <property type="entry name" value="Cyt_P450_E_grp-I"/>
</dbReference>
<dbReference type="SUPFAM" id="SSF48264">
    <property type="entry name" value="Cytochrome P450"/>
    <property type="match status" value="1"/>
</dbReference>
<comment type="subcellular location">
    <subcellularLocation>
        <location evidence="3">Endoplasmic reticulum membrane</location>
    </subcellularLocation>
    <subcellularLocation>
        <location evidence="2">Microsome membrane</location>
    </subcellularLocation>
</comment>
<evidence type="ECO:0008006" key="18">
    <source>
        <dbReference type="Google" id="ProtNLM"/>
    </source>
</evidence>
<dbReference type="InterPro" id="IPR036396">
    <property type="entry name" value="Cyt_P450_sf"/>
</dbReference>
<dbReference type="PANTHER" id="PTHR24300:SF302">
    <property type="entry name" value="CYTOCHROME P450"/>
    <property type="match status" value="1"/>
</dbReference>
<evidence type="ECO:0000256" key="8">
    <source>
        <dbReference type="ARBA" id="ARBA00022848"/>
    </source>
</evidence>
<name>A0A8C5M1E1_9ANUR</name>
<comment type="similarity">
    <text evidence="4 14">Belongs to the cytochrome P450 family.</text>
</comment>
<evidence type="ECO:0000256" key="3">
    <source>
        <dbReference type="ARBA" id="ARBA00004586"/>
    </source>
</evidence>
<evidence type="ECO:0000256" key="4">
    <source>
        <dbReference type="ARBA" id="ARBA00010617"/>
    </source>
</evidence>
<keyword evidence="9 14" id="KW-0560">Oxidoreductase</keyword>
<evidence type="ECO:0000256" key="9">
    <source>
        <dbReference type="ARBA" id="ARBA00023002"/>
    </source>
</evidence>
<dbReference type="Gene3D" id="1.10.630.10">
    <property type="entry name" value="Cytochrome P450"/>
    <property type="match status" value="1"/>
</dbReference>
<dbReference type="AlphaFoldDB" id="A0A8C5M1E1"/>
<evidence type="ECO:0000256" key="13">
    <source>
        <dbReference type="PIRSR" id="PIRSR602401-1"/>
    </source>
</evidence>
<dbReference type="PRINTS" id="PR00463">
    <property type="entry name" value="EP450I"/>
</dbReference>
<evidence type="ECO:0000313" key="17">
    <source>
        <dbReference type="Proteomes" id="UP000694569"/>
    </source>
</evidence>
<evidence type="ECO:0000256" key="11">
    <source>
        <dbReference type="ARBA" id="ARBA00023033"/>
    </source>
</evidence>